<dbReference type="GO" id="GO:0003777">
    <property type="term" value="F:microtubule motor activity"/>
    <property type="evidence" value="ECO:0007669"/>
    <property type="project" value="InterPro"/>
</dbReference>
<dbReference type="Proteomes" id="UP001372338">
    <property type="component" value="Unassembled WGS sequence"/>
</dbReference>
<keyword evidence="3" id="KW-0505">Motor protein</keyword>
<evidence type="ECO:0000313" key="6">
    <source>
        <dbReference type="EMBL" id="KAK7289922.1"/>
    </source>
</evidence>
<evidence type="ECO:0000259" key="5">
    <source>
        <dbReference type="PROSITE" id="PS50067"/>
    </source>
</evidence>
<dbReference type="AlphaFoldDB" id="A0AAN9P9S7"/>
<dbReference type="InterPro" id="IPR027640">
    <property type="entry name" value="Kinesin-like_fam"/>
</dbReference>
<gene>
    <name evidence="6" type="ORF">RIF29_03961</name>
</gene>
<dbReference type="GO" id="GO:0005524">
    <property type="term" value="F:ATP binding"/>
    <property type="evidence" value="ECO:0007669"/>
    <property type="project" value="InterPro"/>
</dbReference>
<dbReference type="GO" id="GO:0005874">
    <property type="term" value="C:microtubule"/>
    <property type="evidence" value="ECO:0007669"/>
    <property type="project" value="UniProtKB-KW"/>
</dbReference>
<evidence type="ECO:0000256" key="3">
    <source>
        <dbReference type="ARBA" id="ARBA00023175"/>
    </source>
</evidence>
<sequence>MDLLLCATYEEINDLLAVENQKLPIHESLERDVFVAGLRQEIVNNGEQVLNLINAGEVNRHFGETNMNVRSSRSHTIFRMVIESKGKDLNSTNDCSISDIVRVLVLNLVDLAGSERIAKTGADRVRLKEGKYINKSLMVLGNVINKLSEGSKQRVHILYRDSKLTRILQPALGGNAKTSIICTIAPEEIHIEETKGTLQFASRAKRITNCVQVNEILTDAALLKQQQLEIEELRKKLEGSHAEVVKQDILKLRNEQEIPCCLGLWGI</sequence>
<comment type="caution">
    <text evidence="6">The sequence shown here is derived from an EMBL/GenBank/DDBJ whole genome shotgun (WGS) entry which is preliminary data.</text>
</comment>
<dbReference type="Pfam" id="PF00225">
    <property type="entry name" value="Kinesin"/>
    <property type="match status" value="1"/>
</dbReference>
<dbReference type="PANTHER" id="PTHR47968:SF36">
    <property type="entry name" value="KINESIN HEAVY CHAIN ISOFORM X1"/>
    <property type="match status" value="1"/>
</dbReference>
<keyword evidence="2" id="KW-0175">Coiled coil</keyword>
<dbReference type="EMBL" id="JAYWIO010000001">
    <property type="protein sequence ID" value="KAK7289922.1"/>
    <property type="molecule type" value="Genomic_DNA"/>
</dbReference>
<proteinExistence type="inferred from homology"/>
<name>A0AAN9P9S7_CROPI</name>
<organism evidence="6 7">
    <name type="scientific">Crotalaria pallida</name>
    <name type="common">Smooth rattlebox</name>
    <name type="synonym">Crotalaria striata</name>
    <dbReference type="NCBI Taxonomy" id="3830"/>
    <lineage>
        <taxon>Eukaryota</taxon>
        <taxon>Viridiplantae</taxon>
        <taxon>Streptophyta</taxon>
        <taxon>Embryophyta</taxon>
        <taxon>Tracheophyta</taxon>
        <taxon>Spermatophyta</taxon>
        <taxon>Magnoliopsida</taxon>
        <taxon>eudicotyledons</taxon>
        <taxon>Gunneridae</taxon>
        <taxon>Pentapetalae</taxon>
        <taxon>rosids</taxon>
        <taxon>fabids</taxon>
        <taxon>Fabales</taxon>
        <taxon>Fabaceae</taxon>
        <taxon>Papilionoideae</taxon>
        <taxon>50 kb inversion clade</taxon>
        <taxon>genistoids sensu lato</taxon>
        <taxon>core genistoids</taxon>
        <taxon>Crotalarieae</taxon>
        <taxon>Crotalaria</taxon>
    </lineage>
</organism>
<keyword evidence="7" id="KW-1185">Reference proteome</keyword>
<comment type="caution">
    <text evidence="4">Lacks conserved residue(s) required for the propagation of feature annotation.</text>
</comment>
<dbReference type="SMART" id="SM00129">
    <property type="entry name" value="KISc"/>
    <property type="match status" value="1"/>
</dbReference>
<accession>A0AAN9P9S7</accession>
<dbReference type="InterPro" id="IPR027417">
    <property type="entry name" value="P-loop_NTPase"/>
</dbReference>
<dbReference type="PRINTS" id="PR00380">
    <property type="entry name" value="KINESINHEAVY"/>
</dbReference>
<dbReference type="PROSITE" id="PS50067">
    <property type="entry name" value="KINESIN_MOTOR_2"/>
    <property type="match status" value="1"/>
</dbReference>
<feature type="domain" description="Kinesin motor" evidence="5">
    <location>
        <begin position="1"/>
        <end position="207"/>
    </location>
</feature>
<dbReference type="InterPro" id="IPR001752">
    <property type="entry name" value="Kinesin_motor_dom"/>
</dbReference>
<evidence type="ECO:0000256" key="2">
    <source>
        <dbReference type="ARBA" id="ARBA00023054"/>
    </source>
</evidence>
<dbReference type="PANTHER" id="PTHR47968">
    <property type="entry name" value="CENTROMERE PROTEIN E"/>
    <property type="match status" value="1"/>
</dbReference>
<evidence type="ECO:0000256" key="1">
    <source>
        <dbReference type="ARBA" id="ARBA00022701"/>
    </source>
</evidence>
<dbReference type="SUPFAM" id="SSF52540">
    <property type="entry name" value="P-loop containing nucleoside triphosphate hydrolases"/>
    <property type="match status" value="1"/>
</dbReference>
<evidence type="ECO:0000313" key="7">
    <source>
        <dbReference type="Proteomes" id="UP001372338"/>
    </source>
</evidence>
<dbReference type="GO" id="GO:0007018">
    <property type="term" value="P:microtubule-based movement"/>
    <property type="evidence" value="ECO:0007669"/>
    <property type="project" value="InterPro"/>
</dbReference>
<keyword evidence="1" id="KW-0493">Microtubule</keyword>
<dbReference type="Gene3D" id="3.40.850.10">
    <property type="entry name" value="Kinesin motor domain"/>
    <property type="match status" value="1"/>
</dbReference>
<reference evidence="6 7" key="1">
    <citation type="submission" date="2024-01" db="EMBL/GenBank/DDBJ databases">
        <title>The genomes of 5 underutilized Papilionoideae crops provide insights into root nodulation and disease resistanc.</title>
        <authorList>
            <person name="Yuan L."/>
        </authorList>
    </citation>
    <scope>NUCLEOTIDE SEQUENCE [LARGE SCALE GENOMIC DNA]</scope>
    <source>
        <strain evidence="6">ZHUSHIDOU_FW_LH</strain>
        <tissue evidence="6">Leaf</tissue>
    </source>
</reference>
<evidence type="ECO:0000256" key="4">
    <source>
        <dbReference type="PROSITE-ProRule" id="PRU00283"/>
    </source>
</evidence>
<dbReference type="InterPro" id="IPR036961">
    <property type="entry name" value="Kinesin_motor_dom_sf"/>
</dbReference>
<comment type="similarity">
    <text evidence="4">Belongs to the TRAFAC class myosin-kinesin ATPase superfamily. Kinesin family.</text>
</comment>
<protein>
    <recommendedName>
        <fullName evidence="5">Kinesin motor domain-containing protein</fullName>
    </recommendedName>
</protein>
<dbReference type="GO" id="GO:0008017">
    <property type="term" value="F:microtubule binding"/>
    <property type="evidence" value="ECO:0007669"/>
    <property type="project" value="InterPro"/>
</dbReference>